<evidence type="ECO:0000256" key="2">
    <source>
        <dbReference type="ARBA" id="ARBA00022679"/>
    </source>
</evidence>
<gene>
    <name evidence="7" type="ORF">WR25_26505</name>
</gene>
<keyword evidence="4" id="KW-0418">Kinase</keyword>
<keyword evidence="5" id="KW-0067">ATP-binding</keyword>
<dbReference type="PROSITE" id="PS50011">
    <property type="entry name" value="PROTEIN_KINASE_DOM"/>
    <property type="match status" value="1"/>
</dbReference>
<dbReference type="Gene3D" id="1.10.510.10">
    <property type="entry name" value="Transferase(Phosphotransferase) domain 1"/>
    <property type="match status" value="1"/>
</dbReference>
<protein>
    <recommendedName>
        <fullName evidence="6">Protein kinase domain-containing protein</fullName>
    </recommendedName>
</protein>
<sequence length="328" mass="37557">MSKRRCIDKGVAANVIRELSLLSQISHPFIVNLWFSFQDKDYMYMVSDLLLGGDLRFHLNQQGKFAEDRAKLYICEISLAVEYLHKNHIIHRDIKPENILLDDQGHAHLTDLNLATKLEDDQLATSFSGTRPYMAPEIYGCAVGDVTGYNDRVDWWSLGVAFYEMLRGRTPFELSSKYTPEQILIVLTESCIAFPASWTSDLISFLRKMMSLNPAKRMASIDDVKNHPYTERINFEAVLHLKTAPVFVPCKEGLNCDPMHEIEERILVSTPIHKRRHYANAHANCASTPIDTNSADHTPQSLALHEISQVFVFFSKLLIFDRKRGDFH</sequence>
<keyword evidence="3" id="KW-0547">Nucleotide-binding</keyword>
<dbReference type="GO" id="GO:0005524">
    <property type="term" value="F:ATP binding"/>
    <property type="evidence" value="ECO:0007669"/>
    <property type="project" value="UniProtKB-KW"/>
</dbReference>
<dbReference type="InterPro" id="IPR008271">
    <property type="entry name" value="Ser/Thr_kinase_AS"/>
</dbReference>
<organism evidence="7 8">
    <name type="scientific">Diploscapter pachys</name>
    <dbReference type="NCBI Taxonomy" id="2018661"/>
    <lineage>
        <taxon>Eukaryota</taxon>
        <taxon>Metazoa</taxon>
        <taxon>Ecdysozoa</taxon>
        <taxon>Nematoda</taxon>
        <taxon>Chromadorea</taxon>
        <taxon>Rhabditida</taxon>
        <taxon>Rhabditina</taxon>
        <taxon>Rhabditomorpha</taxon>
        <taxon>Rhabditoidea</taxon>
        <taxon>Rhabditidae</taxon>
        <taxon>Diploscapter</taxon>
    </lineage>
</organism>
<keyword evidence="8" id="KW-1185">Reference proteome</keyword>
<dbReference type="GO" id="GO:0001664">
    <property type="term" value="F:G protein-coupled receptor binding"/>
    <property type="evidence" value="ECO:0007669"/>
    <property type="project" value="TreeGrafter"/>
</dbReference>
<dbReference type="PANTHER" id="PTHR24355">
    <property type="entry name" value="G PROTEIN-COUPLED RECEPTOR KINASE/RIBOSOMAL PROTEIN S6 KINASE"/>
    <property type="match status" value="1"/>
</dbReference>
<keyword evidence="2" id="KW-0808">Transferase</keyword>
<proteinExistence type="predicted"/>
<dbReference type="SMART" id="SM00220">
    <property type="entry name" value="S_TKc"/>
    <property type="match status" value="1"/>
</dbReference>
<evidence type="ECO:0000256" key="5">
    <source>
        <dbReference type="ARBA" id="ARBA00022840"/>
    </source>
</evidence>
<keyword evidence="1" id="KW-0723">Serine/threonine-protein kinase</keyword>
<reference evidence="7 8" key="1">
    <citation type="journal article" date="2017" name="Curr. Biol.">
        <title>Genome architecture and evolution of a unichromosomal asexual nematode.</title>
        <authorList>
            <person name="Fradin H."/>
            <person name="Zegar C."/>
            <person name="Gutwein M."/>
            <person name="Lucas J."/>
            <person name="Kovtun M."/>
            <person name="Corcoran D."/>
            <person name="Baugh L.R."/>
            <person name="Kiontke K."/>
            <person name="Gunsalus K."/>
            <person name="Fitch D.H."/>
            <person name="Piano F."/>
        </authorList>
    </citation>
    <scope>NUCLEOTIDE SEQUENCE [LARGE SCALE GENOMIC DNA]</scope>
    <source>
        <strain evidence="7">PF1309</strain>
    </source>
</reference>
<dbReference type="Pfam" id="PF00069">
    <property type="entry name" value="Pkinase"/>
    <property type="match status" value="1"/>
</dbReference>
<dbReference type="GO" id="GO:0004703">
    <property type="term" value="F:G protein-coupled receptor kinase activity"/>
    <property type="evidence" value="ECO:0007669"/>
    <property type="project" value="TreeGrafter"/>
</dbReference>
<evidence type="ECO:0000256" key="3">
    <source>
        <dbReference type="ARBA" id="ARBA00022741"/>
    </source>
</evidence>
<dbReference type="InterPro" id="IPR000719">
    <property type="entry name" value="Prot_kinase_dom"/>
</dbReference>
<dbReference type="SUPFAM" id="SSF56112">
    <property type="entry name" value="Protein kinase-like (PK-like)"/>
    <property type="match status" value="1"/>
</dbReference>
<comment type="caution">
    <text evidence="7">The sequence shown here is derived from an EMBL/GenBank/DDBJ whole genome shotgun (WGS) entry which is preliminary data.</text>
</comment>
<evidence type="ECO:0000256" key="1">
    <source>
        <dbReference type="ARBA" id="ARBA00022527"/>
    </source>
</evidence>
<dbReference type="AlphaFoldDB" id="A0A2A2LJ07"/>
<dbReference type="InterPro" id="IPR011009">
    <property type="entry name" value="Kinase-like_dom_sf"/>
</dbReference>
<dbReference type="OrthoDB" id="2156623at2759"/>
<evidence type="ECO:0000256" key="4">
    <source>
        <dbReference type="ARBA" id="ARBA00022777"/>
    </source>
</evidence>
<dbReference type="Proteomes" id="UP000218231">
    <property type="component" value="Unassembled WGS sequence"/>
</dbReference>
<dbReference type="STRING" id="2018661.A0A2A2LJ07"/>
<dbReference type="EMBL" id="LIAE01006707">
    <property type="protein sequence ID" value="PAV86016.1"/>
    <property type="molecule type" value="Genomic_DNA"/>
</dbReference>
<evidence type="ECO:0000313" key="8">
    <source>
        <dbReference type="Proteomes" id="UP000218231"/>
    </source>
</evidence>
<dbReference type="EMBL" id="LIAE01006707">
    <property type="protein sequence ID" value="PAV86017.1"/>
    <property type="molecule type" value="Genomic_DNA"/>
</dbReference>
<dbReference type="GO" id="GO:0007186">
    <property type="term" value="P:G protein-coupled receptor signaling pathway"/>
    <property type="evidence" value="ECO:0007669"/>
    <property type="project" value="TreeGrafter"/>
</dbReference>
<name>A0A2A2LJ07_9BILA</name>
<accession>A0A2A2LJ07</accession>
<evidence type="ECO:0000259" key="6">
    <source>
        <dbReference type="PROSITE" id="PS50011"/>
    </source>
</evidence>
<dbReference type="PROSITE" id="PS00108">
    <property type="entry name" value="PROTEIN_KINASE_ST"/>
    <property type="match status" value="1"/>
</dbReference>
<dbReference type="Gene3D" id="3.30.200.20">
    <property type="entry name" value="Phosphorylase Kinase, domain 1"/>
    <property type="match status" value="1"/>
</dbReference>
<dbReference type="FunFam" id="1.10.510.10:FF:000169">
    <property type="entry name" value="Serine/threonine-protein kinase 32A"/>
    <property type="match status" value="1"/>
</dbReference>
<dbReference type="GO" id="GO:0009966">
    <property type="term" value="P:regulation of signal transduction"/>
    <property type="evidence" value="ECO:0007669"/>
    <property type="project" value="TreeGrafter"/>
</dbReference>
<dbReference type="PANTHER" id="PTHR24355:SF30">
    <property type="entry name" value="SERINE_THREONINE-PROTEIN KINASE 32B ISOFORM X1"/>
    <property type="match status" value="1"/>
</dbReference>
<evidence type="ECO:0000313" key="7">
    <source>
        <dbReference type="EMBL" id="PAV86017.1"/>
    </source>
</evidence>
<feature type="domain" description="Protein kinase" evidence="6">
    <location>
        <begin position="1"/>
        <end position="230"/>
    </location>
</feature>